<organism evidence="1 2">
    <name type="scientific">Streptomyces katrae</name>
    <dbReference type="NCBI Taxonomy" id="68223"/>
    <lineage>
        <taxon>Bacteria</taxon>
        <taxon>Bacillati</taxon>
        <taxon>Actinomycetota</taxon>
        <taxon>Actinomycetes</taxon>
        <taxon>Kitasatosporales</taxon>
        <taxon>Streptomycetaceae</taxon>
        <taxon>Streptomyces</taxon>
    </lineage>
</organism>
<dbReference type="Proteomes" id="UP001223390">
    <property type="component" value="Unassembled WGS sequence"/>
</dbReference>
<dbReference type="EMBL" id="JASITI010000010">
    <property type="protein sequence ID" value="MDK9496148.1"/>
    <property type="molecule type" value="Genomic_DNA"/>
</dbReference>
<evidence type="ECO:0000313" key="1">
    <source>
        <dbReference type="EMBL" id="MDK9496148.1"/>
    </source>
</evidence>
<gene>
    <name evidence="1" type="ORF">QEZ40_000490</name>
</gene>
<evidence type="ECO:0000313" key="2">
    <source>
        <dbReference type="Proteomes" id="UP001223390"/>
    </source>
</evidence>
<comment type="caution">
    <text evidence="1">The sequence shown here is derived from an EMBL/GenBank/DDBJ whole genome shotgun (WGS) entry which is preliminary data.</text>
</comment>
<proteinExistence type="predicted"/>
<sequence length="155" mass="18351">MIRAQRHHYNLVRRHGQRIVTYAMAEATDISFRWWDSDRFDRRWRRRMTELSGPKWHAFKDDIELVACTYPDIVALAGLFASPHLRFLPFTGKERDLRQFIREVRERAATGYSLDAAGKRDPLIRWIEEEPSDRSLPFYPWRPPGCPAPEQVSVP</sequence>
<accession>A0ABT7GRB8</accession>
<reference evidence="1 2" key="1">
    <citation type="submission" date="2023-05" db="EMBL/GenBank/DDBJ databases">
        <title>Sequencing and Assembly of Streptomyces sp. NP73.</title>
        <authorList>
            <person name="Konwar A.N."/>
            <person name="Saikia K."/>
            <person name="Thakur D."/>
        </authorList>
    </citation>
    <scope>NUCLEOTIDE SEQUENCE [LARGE SCALE GENOMIC DNA]</scope>
    <source>
        <strain evidence="1 2">NP73</strain>
    </source>
</reference>
<dbReference type="RefSeq" id="WP_285341692.1">
    <property type="nucleotide sequence ID" value="NZ_JASITI010000010.1"/>
</dbReference>
<protein>
    <submittedName>
        <fullName evidence="1">Uncharacterized protein</fullName>
    </submittedName>
</protein>
<name>A0ABT7GRB8_9ACTN</name>
<keyword evidence="2" id="KW-1185">Reference proteome</keyword>